<evidence type="ECO:0000256" key="1">
    <source>
        <dbReference type="SAM" id="MobiDB-lite"/>
    </source>
</evidence>
<name>A0A512MCL1_9BACT</name>
<protein>
    <submittedName>
        <fullName evidence="3">Uncharacterized protein</fullName>
    </submittedName>
</protein>
<accession>A0A512MCL1</accession>
<reference evidence="3 4" key="1">
    <citation type="submission" date="2019-07" db="EMBL/GenBank/DDBJ databases">
        <title>Whole genome shotgun sequence of Brevifollis gellanilyticus NBRC 108608.</title>
        <authorList>
            <person name="Hosoyama A."/>
            <person name="Uohara A."/>
            <person name="Ohji S."/>
            <person name="Ichikawa N."/>
        </authorList>
    </citation>
    <scope>NUCLEOTIDE SEQUENCE [LARGE SCALE GENOMIC DNA]</scope>
    <source>
        <strain evidence="3 4">NBRC 108608</strain>
    </source>
</reference>
<keyword evidence="4" id="KW-1185">Reference proteome</keyword>
<sequence>MKRWIVFLLLFATPALARIGETRAQCEVRYGKATQVEGNTTHHHKAGYALRCTFHEGRCDSVSMTHRKDPNGRAAPITEGERTTLLASLSGGMTWTQVGEDKDSGAVDWECPTMEAFYSGRDAHLLFVGSREFFDRRERAKGTGPSDAERDARKRLEGF</sequence>
<keyword evidence="2" id="KW-0732">Signal</keyword>
<dbReference type="RefSeq" id="WP_146852454.1">
    <property type="nucleotide sequence ID" value="NZ_BKAG01000030.1"/>
</dbReference>
<organism evidence="3 4">
    <name type="scientific">Brevifollis gellanilyticus</name>
    <dbReference type="NCBI Taxonomy" id="748831"/>
    <lineage>
        <taxon>Bacteria</taxon>
        <taxon>Pseudomonadati</taxon>
        <taxon>Verrucomicrobiota</taxon>
        <taxon>Verrucomicrobiia</taxon>
        <taxon>Verrucomicrobiales</taxon>
        <taxon>Verrucomicrobiaceae</taxon>
    </lineage>
</organism>
<comment type="caution">
    <text evidence="3">The sequence shown here is derived from an EMBL/GenBank/DDBJ whole genome shotgun (WGS) entry which is preliminary data.</text>
</comment>
<gene>
    <name evidence="3" type="ORF">BGE01nite_37660</name>
</gene>
<feature type="region of interest" description="Disordered" evidence="1">
    <location>
        <begin position="137"/>
        <end position="159"/>
    </location>
</feature>
<proteinExistence type="predicted"/>
<evidence type="ECO:0000256" key="2">
    <source>
        <dbReference type="SAM" id="SignalP"/>
    </source>
</evidence>
<dbReference type="Proteomes" id="UP000321577">
    <property type="component" value="Unassembled WGS sequence"/>
</dbReference>
<dbReference type="AlphaFoldDB" id="A0A512MCL1"/>
<dbReference type="EMBL" id="BKAG01000030">
    <property type="protein sequence ID" value="GEP44475.1"/>
    <property type="molecule type" value="Genomic_DNA"/>
</dbReference>
<evidence type="ECO:0000313" key="4">
    <source>
        <dbReference type="Proteomes" id="UP000321577"/>
    </source>
</evidence>
<feature type="chain" id="PRO_5022157351" evidence="2">
    <location>
        <begin position="18"/>
        <end position="159"/>
    </location>
</feature>
<evidence type="ECO:0000313" key="3">
    <source>
        <dbReference type="EMBL" id="GEP44475.1"/>
    </source>
</evidence>
<feature type="signal peptide" evidence="2">
    <location>
        <begin position="1"/>
        <end position="17"/>
    </location>
</feature>